<accession>A0A7J9FVP7</accession>
<name>A0A7J9FVP7_9ROSI</name>
<gene>
    <name evidence="2" type="ORF">Gotri_006930</name>
</gene>
<protein>
    <recommendedName>
        <fullName evidence="1">DUF7745 domain-containing protein</fullName>
    </recommendedName>
</protein>
<evidence type="ECO:0000259" key="1">
    <source>
        <dbReference type="Pfam" id="PF24924"/>
    </source>
</evidence>
<organism evidence="2 3">
    <name type="scientific">Gossypium trilobum</name>
    <dbReference type="NCBI Taxonomy" id="34281"/>
    <lineage>
        <taxon>Eukaryota</taxon>
        <taxon>Viridiplantae</taxon>
        <taxon>Streptophyta</taxon>
        <taxon>Embryophyta</taxon>
        <taxon>Tracheophyta</taxon>
        <taxon>Spermatophyta</taxon>
        <taxon>Magnoliopsida</taxon>
        <taxon>eudicotyledons</taxon>
        <taxon>Gunneridae</taxon>
        <taxon>Pentapetalae</taxon>
        <taxon>rosids</taxon>
        <taxon>malvids</taxon>
        <taxon>Malvales</taxon>
        <taxon>Malvaceae</taxon>
        <taxon>Malvoideae</taxon>
        <taxon>Gossypium</taxon>
    </lineage>
</organism>
<comment type="caution">
    <text evidence="2">The sequence shown here is derived from an EMBL/GenBank/DDBJ whole genome shotgun (WGS) entry which is preliminary data.</text>
</comment>
<reference evidence="2 3" key="1">
    <citation type="journal article" date="2019" name="Genome Biol. Evol.">
        <title>Insights into the evolution of the New World diploid cottons (Gossypium, subgenus Houzingenia) based on genome sequencing.</title>
        <authorList>
            <person name="Grover C.E."/>
            <person name="Arick M.A. 2nd"/>
            <person name="Thrash A."/>
            <person name="Conover J.L."/>
            <person name="Sanders W.S."/>
            <person name="Peterson D.G."/>
            <person name="Frelichowski J.E."/>
            <person name="Scheffler J.A."/>
            <person name="Scheffler B.E."/>
            <person name="Wendel J.F."/>
        </authorList>
    </citation>
    <scope>NUCLEOTIDE SEQUENCE [LARGE SCALE GENOMIC DNA]</scope>
    <source>
        <strain evidence="2">8</strain>
        <tissue evidence="2">Leaf</tissue>
    </source>
</reference>
<dbReference type="AlphaFoldDB" id="A0A7J9FVP7"/>
<sequence length="345" mass="40162">MEREFLSKVEDNAAVQVWSEKVQQEKGDSLAEGYTSELWDFTCISVTQHGVQKLKEIWNQWDNEINCFTFGKVDLVPTIEEYTTLLRCPRIQVDKVYSKSANVPTFLKKLMCITRMSEQWVTARIKQKGDDKCIPWRNLRDLILAHPDVKKMVDIFALSVYGLVVFPKALGHVDEAVSDLFDRLDRGVTPVPAVLAETFRSLNVCRRAGEGRFIGCAQLLLVWFHSHFWKVEKVSYRVLSENYSPLKELVATPRRDDITEEKWMAILQNLQEDDVEWKAPWMVPDEILYRCGDFDWVPLLGVWGVVGYTPLLVLRQYRSRQFIPVTHGLAQCEFSYKDDNYKRKI</sequence>
<proteinExistence type="predicted"/>
<dbReference type="InterPro" id="IPR056647">
    <property type="entry name" value="DUF7745"/>
</dbReference>
<dbReference type="Proteomes" id="UP000593568">
    <property type="component" value="Unassembled WGS sequence"/>
</dbReference>
<evidence type="ECO:0000313" key="2">
    <source>
        <dbReference type="EMBL" id="MBA0789397.1"/>
    </source>
</evidence>
<dbReference type="PANTHER" id="PTHR48200:SF1">
    <property type="entry name" value="AMINOTRANSFERASE-LIKE PLANT MOBILE DOMAIN-CONTAINING PROTEIN"/>
    <property type="match status" value="1"/>
</dbReference>
<feature type="domain" description="DUF7745" evidence="1">
    <location>
        <begin position="22"/>
        <end position="318"/>
    </location>
</feature>
<keyword evidence="3" id="KW-1185">Reference proteome</keyword>
<dbReference type="EMBL" id="JABEZW010229412">
    <property type="protein sequence ID" value="MBA0789397.1"/>
    <property type="molecule type" value="Genomic_DNA"/>
</dbReference>
<dbReference type="Pfam" id="PF24924">
    <property type="entry name" value="DUF7745"/>
    <property type="match status" value="1"/>
</dbReference>
<dbReference type="PANTHER" id="PTHR48200">
    <property type="entry name" value="PROTEIN, PUTATIVE-RELATED"/>
    <property type="match status" value="1"/>
</dbReference>
<evidence type="ECO:0000313" key="3">
    <source>
        <dbReference type="Proteomes" id="UP000593568"/>
    </source>
</evidence>